<reference evidence="3" key="2">
    <citation type="submission" date="2020-09" db="EMBL/GenBank/DDBJ databases">
        <authorList>
            <person name="Sun Q."/>
            <person name="Zhou Y."/>
        </authorList>
    </citation>
    <scope>NUCLEOTIDE SEQUENCE</scope>
    <source>
        <strain evidence="3">CGMCC 4.7679</strain>
    </source>
</reference>
<feature type="domain" description="Pyruvate phosphate dikinase AMP/ATP-binding" evidence="2">
    <location>
        <begin position="54"/>
        <end position="106"/>
    </location>
</feature>
<dbReference type="Pfam" id="PF00391">
    <property type="entry name" value="PEP-utilizers"/>
    <property type="match status" value="1"/>
</dbReference>
<dbReference type="PANTHER" id="PTHR43615">
    <property type="entry name" value="PHOSPHOENOLPYRUVATE SYNTHASE-RELATED"/>
    <property type="match status" value="1"/>
</dbReference>
<name>A0A8H9IU13_9PSEU</name>
<dbReference type="Proteomes" id="UP000658656">
    <property type="component" value="Unassembled WGS sequence"/>
</dbReference>
<dbReference type="GO" id="GO:0005524">
    <property type="term" value="F:ATP binding"/>
    <property type="evidence" value="ECO:0007669"/>
    <property type="project" value="InterPro"/>
</dbReference>
<dbReference type="Pfam" id="PF01326">
    <property type="entry name" value="PPDK_N"/>
    <property type="match status" value="1"/>
</dbReference>
<dbReference type="AlphaFoldDB" id="A0A8H9IU13"/>
<dbReference type="InterPro" id="IPR036637">
    <property type="entry name" value="Phosphohistidine_dom_sf"/>
</dbReference>
<dbReference type="Gene3D" id="3.30.1490.20">
    <property type="entry name" value="ATP-grasp fold, A domain"/>
    <property type="match status" value="1"/>
</dbReference>
<protein>
    <recommendedName>
        <fullName evidence="5">Phosphoenolpyruvate synthase</fullName>
    </recommendedName>
</protein>
<dbReference type="SUPFAM" id="SSF52009">
    <property type="entry name" value="Phosphohistidine domain"/>
    <property type="match status" value="1"/>
</dbReference>
<feature type="domain" description="PEP-utilising enzyme mobile" evidence="1">
    <location>
        <begin position="702"/>
        <end position="756"/>
    </location>
</feature>
<dbReference type="InterPro" id="IPR008279">
    <property type="entry name" value="PEP-util_enz_mobile_dom"/>
</dbReference>
<evidence type="ECO:0008006" key="5">
    <source>
        <dbReference type="Google" id="ProtNLM"/>
    </source>
</evidence>
<dbReference type="InterPro" id="IPR051549">
    <property type="entry name" value="PEP_Utilizing_Enz"/>
</dbReference>
<dbReference type="NCBIfam" id="NF004508">
    <property type="entry name" value="PRK05849.1"/>
    <property type="match status" value="1"/>
</dbReference>
<dbReference type="EMBL" id="BNAV01000004">
    <property type="protein sequence ID" value="GHF60117.1"/>
    <property type="molecule type" value="Genomic_DNA"/>
</dbReference>
<dbReference type="PANTHER" id="PTHR43615:SF1">
    <property type="entry name" value="PPDK_N DOMAIN-CONTAINING PROTEIN"/>
    <property type="match status" value="1"/>
</dbReference>
<dbReference type="GO" id="GO:0016301">
    <property type="term" value="F:kinase activity"/>
    <property type="evidence" value="ECO:0007669"/>
    <property type="project" value="InterPro"/>
</dbReference>
<dbReference type="Gene3D" id="3.50.30.10">
    <property type="entry name" value="Phosphohistidine domain"/>
    <property type="match status" value="1"/>
</dbReference>
<evidence type="ECO:0000313" key="4">
    <source>
        <dbReference type="Proteomes" id="UP000658656"/>
    </source>
</evidence>
<sequence>MRGYRNTAVRFEYGTKAETLTRMSELVRSATVLPLEFFSVDEWRVNPEAVLAEIASRPWSDATLIVRSSALSEDRTGSSNAGRYLSCPNVLGREELVRAIIRVIDSFDDGNPGNQVLVQPQFAEAVASGVVSSYEPSCGAPYRVVNWTGGADTTEVTSGGTEVSTWYYLDGNSEKAPADCLSGIPGLVTELENLVGPDPFEFEFAATASGALVLFQVRPLAGARPIPQGERHGQLVRACQYQVQLLNQVRPPALGARTVLGIMPDWNPAEMIGVRPRPLATSLYRALITDSVWAESRARYGYRDLTDVPLLVDLGGLPYIDTRASFTSLVPASLDDVLARRLVEHYVDTLRANPHLHDKVEFSIALTCYHFTLQDQLRKLVDADVLTPNDSALLEKSLRELTTGVMADDGPFAADLRAVRLLAATPIVRPADYSPAHLGHLAAACRRRGTLPFSGLARAAFVATSIVRSLVDLDVLSSDDADALLGSANTVSAQLLTDFASLSRHEFLERYGHLRPGSYDILSPRYDEAPDVYFDWSAARTAPPPTAPFEPTNEQLRAISELLVSHSLPGNPENLLTFVQHAVAAREYGKLQFSRFLSEILWEVRRGGEHLGFSADDLSYATFPALLELHGTDGENRRRLTEIVRTGRERHELTEALCAPALLAAPEQLTGFVAASGAANFITHSRVIAPIADVAAGEDPTDAIAVIAAADPGYDWIFTKRVKGLLTAFGGANSHMAIRALELGVPAAIGVGQERFEQCRRAGVLELDAGNRVIRAAGAGRS</sequence>
<dbReference type="InterPro" id="IPR013815">
    <property type="entry name" value="ATP_grasp_subdomain_1"/>
</dbReference>
<dbReference type="SUPFAM" id="SSF56059">
    <property type="entry name" value="Glutathione synthetase ATP-binding domain-like"/>
    <property type="match status" value="1"/>
</dbReference>
<accession>A0A8H9IU13</accession>
<evidence type="ECO:0000259" key="2">
    <source>
        <dbReference type="Pfam" id="PF01326"/>
    </source>
</evidence>
<gene>
    <name evidence="3" type="ORF">GCM10017566_37180</name>
</gene>
<comment type="caution">
    <text evidence="3">The sequence shown here is derived from an EMBL/GenBank/DDBJ whole genome shotgun (WGS) entry which is preliminary data.</text>
</comment>
<keyword evidence="4" id="KW-1185">Reference proteome</keyword>
<dbReference type="InterPro" id="IPR002192">
    <property type="entry name" value="PPDK_AMP/ATP-bd"/>
</dbReference>
<organism evidence="3 4">
    <name type="scientific">Amycolatopsis bartoniae</name>
    <dbReference type="NCBI Taxonomy" id="941986"/>
    <lineage>
        <taxon>Bacteria</taxon>
        <taxon>Bacillati</taxon>
        <taxon>Actinomycetota</taxon>
        <taxon>Actinomycetes</taxon>
        <taxon>Pseudonocardiales</taxon>
        <taxon>Pseudonocardiaceae</taxon>
        <taxon>Amycolatopsis</taxon>
    </lineage>
</organism>
<evidence type="ECO:0000313" key="3">
    <source>
        <dbReference type="EMBL" id="GHF60117.1"/>
    </source>
</evidence>
<proteinExistence type="predicted"/>
<evidence type="ECO:0000259" key="1">
    <source>
        <dbReference type="Pfam" id="PF00391"/>
    </source>
</evidence>
<reference evidence="3" key="1">
    <citation type="journal article" date="2014" name="Int. J. Syst. Evol. Microbiol.">
        <title>Complete genome sequence of Corynebacterium casei LMG S-19264T (=DSM 44701T), isolated from a smear-ripened cheese.</title>
        <authorList>
            <consortium name="US DOE Joint Genome Institute (JGI-PGF)"/>
            <person name="Walter F."/>
            <person name="Albersmeier A."/>
            <person name="Kalinowski J."/>
            <person name="Ruckert C."/>
        </authorList>
    </citation>
    <scope>NUCLEOTIDE SEQUENCE</scope>
    <source>
        <strain evidence="3">CGMCC 4.7679</strain>
    </source>
</reference>